<evidence type="ECO:0000259" key="6">
    <source>
        <dbReference type="Pfam" id="PF00884"/>
    </source>
</evidence>
<accession>A0ABW0BDX7</accession>
<feature type="domain" description="Sulfatase N-terminal" evidence="6">
    <location>
        <begin position="65"/>
        <end position="397"/>
    </location>
</feature>
<dbReference type="InterPro" id="IPR000917">
    <property type="entry name" value="Sulfatase_N"/>
</dbReference>
<dbReference type="EC" id="3.1.6.-" evidence="7"/>
<comment type="similarity">
    <text evidence="1">Belongs to the sulfatase family.</text>
</comment>
<dbReference type="EMBL" id="JBHSKD010000003">
    <property type="protein sequence ID" value="MFC5175524.1"/>
    <property type="molecule type" value="Genomic_DNA"/>
</dbReference>
<keyword evidence="2" id="KW-0732">Signal</keyword>
<dbReference type="Pfam" id="PF00884">
    <property type="entry name" value="Sulfatase"/>
    <property type="match status" value="1"/>
</dbReference>
<organism evidence="7 8">
    <name type="scientific">Nocardioides taihuensis</name>
    <dbReference type="NCBI Taxonomy" id="1835606"/>
    <lineage>
        <taxon>Bacteria</taxon>
        <taxon>Bacillati</taxon>
        <taxon>Actinomycetota</taxon>
        <taxon>Actinomycetes</taxon>
        <taxon>Propionibacteriales</taxon>
        <taxon>Nocardioidaceae</taxon>
        <taxon>Nocardioides</taxon>
    </lineage>
</organism>
<reference evidence="8" key="1">
    <citation type="journal article" date="2019" name="Int. J. Syst. Evol. Microbiol.">
        <title>The Global Catalogue of Microorganisms (GCM) 10K type strain sequencing project: providing services to taxonomists for standard genome sequencing and annotation.</title>
        <authorList>
            <consortium name="The Broad Institute Genomics Platform"/>
            <consortium name="The Broad Institute Genome Sequencing Center for Infectious Disease"/>
            <person name="Wu L."/>
            <person name="Ma J."/>
        </authorList>
    </citation>
    <scope>NUCLEOTIDE SEQUENCE [LARGE SCALE GENOMIC DNA]</scope>
    <source>
        <strain evidence="8">DFY41</strain>
    </source>
</reference>
<keyword evidence="3 7" id="KW-0378">Hydrolase</keyword>
<dbReference type="InterPro" id="IPR024607">
    <property type="entry name" value="Sulfatase_CS"/>
</dbReference>
<comment type="caution">
    <text evidence="7">The sequence shown here is derived from an EMBL/GenBank/DDBJ whole genome shotgun (WGS) entry which is preliminary data.</text>
</comment>
<evidence type="ECO:0000256" key="4">
    <source>
        <dbReference type="ARBA" id="ARBA00023180"/>
    </source>
</evidence>
<feature type="region of interest" description="Disordered" evidence="5">
    <location>
        <begin position="268"/>
        <end position="293"/>
    </location>
</feature>
<evidence type="ECO:0000313" key="7">
    <source>
        <dbReference type="EMBL" id="MFC5175524.1"/>
    </source>
</evidence>
<evidence type="ECO:0000256" key="5">
    <source>
        <dbReference type="SAM" id="MobiDB-lite"/>
    </source>
</evidence>
<dbReference type="PANTHER" id="PTHR43108:SF8">
    <property type="entry name" value="SD21168P"/>
    <property type="match status" value="1"/>
</dbReference>
<protein>
    <submittedName>
        <fullName evidence="7">Sulfatase</fullName>
        <ecNumber evidence="7">3.1.6.-</ecNumber>
    </submittedName>
</protein>
<dbReference type="SUPFAM" id="SSF53649">
    <property type="entry name" value="Alkaline phosphatase-like"/>
    <property type="match status" value="1"/>
</dbReference>
<evidence type="ECO:0000256" key="1">
    <source>
        <dbReference type="ARBA" id="ARBA00008779"/>
    </source>
</evidence>
<evidence type="ECO:0000313" key="8">
    <source>
        <dbReference type="Proteomes" id="UP001596087"/>
    </source>
</evidence>
<dbReference type="Gene3D" id="3.40.720.10">
    <property type="entry name" value="Alkaline Phosphatase, subunit A"/>
    <property type="match status" value="1"/>
</dbReference>
<feature type="compositionally biased region" description="Basic and acidic residues" evidence="5">
    <location>
        <begin position="282"/>
        <end position="291"/>
    </location>
</feature>
<sequence length="517" mass="56830">MLSHAHRVRAGVTAAVARVTSRVVVPTVALALALSLPSGAVLPPSGASAAVTPPPAAARGTDARPNILLITSDDQRDDEMPWMPFTRRLIGRTGVDVTDFISPHPLCCPARAEIFTGEYAHNNGVRHNGGPYGGWQAFVDAGNSDEHLGVWLQDAGYRTAFVGKMLNGYDRSAAVLPGFDHWNPTVAAPYAYYGTTFFDDGQPRQYRDDYVADVAADYAHDYIREFSAQQAPWFLWISHVGPHDAHRNGVDRAPIPAERHADLFPDEVPPSLARDSFNEPDTGDKPSEVRTGKVRKRAITAEFRARIRSLQAIDEANRAAVRQLRRLGELDDTIIVYTSDNGYLLGEHRLTGKNVPYEEALQVPFLVRGPGLPRGEELDERLTMVDVAPTFLHAAGVLADVRAAGHTDGIDMWPVLTGRRSAPSTHLTQAGTSSPEVQAAFGWWWRGVTTDRWSYTRWWTGETELYDRSADPLQLDNLADDPTYRSVRRELQDRLDVLGSCAGPAACNQDLGAEPQP</sequence>
<dbReference type="PANTHER" id="PTHR43108">
    <property type="entry name" value="N-ACETYLGLUCOSAMINE-6-SULFATASE FAMILY MEMBER"/>
    <property type="match status" value="1"/>
</dbReference>
<dbReference type="PROSITE" id="PS00523">
    <property type="entry name" value="SULFATASE_1"/>
    <property type="match status" value="1"/>
</dbReference>
<keyword evidence="8" id="KW-1185">Reference proteome</keyword>
<evidence type="ECO:0000256" key="2">
    <source>
        <dbReference type="ARBA" id="ARBA00022729"/>
    </source>
</evidence>
<name>A0ABW0BDX7_9ACTN</name>
<dbReference type="RefSeq" id="WP_378586435.1">
    <property type="nucleotide sequence ID" value="NZ_JBHSKD010000003.1"/>
</dbReference>
<proteinExistence type="inferred from homology"/>
<dbReference type="Proteomes" id="UP001596087">
    <property type="component" value="Unassembled WGS sequence"/>
</dbReference>
<keyword evidence="4" id="KW-0325">Glycoprotein</keyword>
<dbReference type="CDD" id="cd16147">
    <property type="entry name" value="G6S"/>
    <property type="match status" value="1"/>
</dbReference>
<dbReference type="PROSITE" id="PS00149">
    <property type="entry name" value="SULFATASE_2"/>
    <property type="match status" value="1"/>
</dbReference>
<evidence type="ECO:0000256" key="3">
    <source>
        <dbReference type="ARBA" id="ARBA00022801"/>
    </source>
</evidence>
<dbReference type="GO" id="GO:0016787">
    <property type="term" value="F:hydrolase activity"/>
    <property type="evidence" value="ECO:0007669"/>
    <property type="project" value="UniProtKB-KW"/>
</dbReference>
<gene>
    <name evidence="7" type="ORF">ACFPGP_02490</name>
</gene>
<dbReference type="InterPro" id="IPR017850">
    <property type="entry name" value="Alkaline_phosphatase_core_sf"/>
</dbReference>